<protein>
    <submittedName>
        <fullName evidence="1">Uncharacterized protein</fullName>
    </submittedName>
</protein>
<reference evidence="1" key="1">
    <citation type="journal article" date="2014" name="Int. J. Syst. Evol. Microbiol.">
        <title>Complete genome sequence of Corynebacterium casei LMG S-19264T (=DSM 44701T), isolated from a smear-ripened cheese.</title>
        <authorList>
            <consortium name="US DOE Joint Genome Institute (JGI-PGF)"/>
            <person name="Walter F."/>
            <person name="Albersmeier A."/>
            <person name="Kalinowski J."/>
            <person name="Ruckert C."/>
        </authorList>
    </citation>
    <scope>NUCLEOTIDE SEQUENCE</scope>
    <source>
        <strain evidence="1">CGMCC 4.3508</strain>
    </source>
</reference>
<sequence>MGVTATMSTADNARIDEALGELRRMRDRGVAYLLERIADNGEPVYADRHNGYYRLPWTLAHVGRREEAARVLDWIERSVLTETGDLRPGPARASWTTVAASYPLSIIAHGAWVLERYDTARAVADTVDTFQDPVTGGAYWERPEIRTDARQLLFPTAQLGLTALTMGRAETADRVFGWFETLLAAQPELPRRFYVGQSAGGLITDVPDAQRYNLVVDFALPRQAFHNPGIGAAFLARYAASSGNRAATETARSLLGLYDGATDALYDFTESTGVCKLGFGAAMVLDNAPGDALVRHLLRMTAWYRDAQRADGSWAPRTFLRPDPQEWHAVEKTAEHVLWVATMLVALSTYRHCNQGRTES</sequence>
<comment type="caution">
    <text evidence="1">The sequence shown here is derived from an EMBL/GenBank/DDBJ whole genome shotgun (WGS) entry which is preliminary data.</text>
</comment>
<proteinExistence type="predicted"/>
<name>A0A917RXK5_9NOCA</name>
<gene>
    <name evidence="1" type="ORF">GCM10011588_63700</name>
</gene>
<accession>A0A917RXK5</accession>
<dbReference type="EMBL" id="BMMH01000025">
    <property type="protein sequence ID" value="GGL40205.1"/>
    <property type="molecule type" value="Genomic_DNA"/>
</dbReference>
<dbReference type="Proteomes" id="UP000638263">
    <property type="component" value="Unassembled WGS sequence"/>
</dbReference>
<keyword evidence="2" id="KW-1185">Reference proteome</keyword>
<evidence type="ECO:0000313" key="1">
    <source>
        <dbReference type="EMBL" id="GGL40205.1"/>
    </source>
</evidence>
<reference evidence="1" key="2">
    <citation type="submission" date="2020-09" db="EMBL/GenBank/DDBJ databases">
        <authorList>
            <person name="Sun Q."/>
            <person name="Zhou Y."/>
        </authorList>
    </citation>
    <scope>NUCLEOTIDE SEQUENCE</scope>
    <source>
        <strain evidence="1">CGMCC 4.3508</strain>
    </source>
</reference>
<organism evidence="1 2">
    <name type="scientific">Nocardia jinanensis</name>
    <dbReference type="NCBI Taxonomy" id="382504"/>
    <lineage>
        <taxon>Bacteria</taxon>
        <taxon>Bacillati</taxon>
        <taxon>Actinomycetota</taxon>
        <taxon>Actinomycetes</taxon>
        <taxon>Mycobacteriales</taxon>
        <taxon>Nocardiaceae</taxon>
        <taxon>Nocardia</taxon>
    </lineage>
</organism>
<dbReference type="AlphaFoldDB" id="A0A917RXK5"/>
<evidence type="ECO:0000313" key="2">
    <source>
        <dbReference type="Proteomes" id="UP000638263"/>
    </source>
</evidence>